<keyword evidence="1" id="KW-0677">Repeat</keyword>
<evidence type="ECO:0000259" key="4">
    <source>
        <dbReference type="Pfam" id="PF25023"/>
    </source>
</evidence>
<dbReference type="eggNOG" id="COG3209">
    <property type="taxonomic scope" value="Bacteria"/>
</dbReference>
<dbReference type="SMR" id="Q7N9I0"/>
<name>Q7N9I0_PHOLL</name>
<dbReference type="Proteomes" id="UP000002514">
    <property type="component" value="Chromosome"/>
</dbReference>
<feature type="domain" description="Teneurin-like YD-shell" evidence="4">
    <location>
        <begin position="1042"/>
        <end position="1336"/>
    </location>
</feature>
<dbReference type="InterPro" id="IPR050708">
    <property type="entry name" value="T6SS_VgrG/RHS"/>
</dbReference>
<gene>
    <name evidence="5" type="ordered locus">plu0353</name>
</gene>
<dbReference type="CDD" id="cd14742">
    <property type="entry name" value="PAAR_RHS"/>
    <property type="match status" value="1"/>
</dbReference>
<reference evidence="7" key="2">
    <citation type="journal article" date="2021" name="Nat. Commun.">
        <title>Mounting, structure and autocleavage of a type VI secretion-associated Rhs polymorphic toxin.</title>
        <authorList>
            <person name="Jurenas D."/>
            <person name="Rosa L.T."/>
            <person name="Rey M."/>
            <person name="Chamot-Rooke J."/>
            <person name="Fronzes R."/>
            <person name="Cascales E."/>
        </authorList>
    </citation>
    <scope>STRUCTURE BY ELECTRON MICROSCOPY (3.17 ANGSTROMS)</scope>
</reference>
<organism evidence="5 6">
    <name type="scientific">Photorhabdus laumondii subsp. laumondii (strain DSM 15139 / CIP 105565 / TT01)</name>
    <name type="common">Photorhabdus luminescens subsp. laumondii</name>
    <dbReference type="NCBI Taxonomy" id="243265"/>
    <lineage>
        <taxon>Bacteria</taxon>
        <taxon>Pseudomonadati</taxon>
        <taxon>Pseudomonadota</taxon>
        <taxon>Gammaproteobacteria</taxon>
        <taxon>Enterobacterales</taxon>
        <taxon>Morganellaceae</taxon>
        <taxon>Photorhabdus</taxon>
    </lineage>
</organism>
<dbReference type="EMBL" id="BX571860">
    <property type="protein sequence ID" value="CAE12648.1"/>
    <property type="molecule type" value="Genomic_DNA"/>
</dbReference>
<protein>
    <submittedName>
        <fullName evidence="5">Photorhabdus luminescens subsp. laumondii TTO1 complete genome segment 2/17</fullName>
    </submittedName>
</protein>
<dbReference type="GeneID" id="48846638"/>
<dbReference type="InterPro" id="IPR031325">
    <property type="entry name" value="RHS_repeat"/>
</dbReference>
<evidence type="ECO:0000256" key="1">
    <source>
        <dbReference type="ARBA" id="ARBA00022737"/>
    </source>
</evidence>
<dbReference type="SUPFAM" id="SSF63829">
    <property type="entry name" value="Calcium-dependent phosphotriesterase"/>
    <property type="match status" value="1"/>
</dbReference>
<evidence type="ECO:0007829" key="7">
    <source>
        <dbReference type="PDB" id="7PQ5"/>
    </source>
</evidence>
<dbReference type="Pfam" id="PF25023">
    <property type="entry name" value="TEN_YD-shell"/>
    <property type="match status" value="3"/>
</dbReference>
<feature type="transmembrane region" description="Helical" evidence="2">
    <location>
        <begin position="45"/>
        <end position="65"/>
    </location>
</feature>
<dbReference type="RefSeq" id="WP_011144745.1">
    <property type="nucleotide sequence ID" value="NC_005126.1"/>
</dbReference>
<dbReference type="InterPro" id="IPR022385">
    <property type="entry name" value="Rhs_assc_core"/>
</dbReference>
<feature type="transmembrane region" description="Helical" evidence="2">
    <location>
        <begin position="72"/>
        <end position="95"/>
    </location>
</feature>
<keyword evidence="2" id="KW-0812">Transmembrane</keyword>
<keyword evidence="7" id="KW-0002">3D-structure</keyword>
<dbReference type="Pfam" id="PF05488">
    <property type="entry name" value="PAAR_motif"/>
    <property type="match status" value="1"/>
</dbReference>
<keyword evidence="2" id="KW-0472">Membrane</keyword>
<dbReference type="Pfam" id="PF20148">
    <property type="entry name" value="DUF6531"/>
    <property type="match status" value="1"/>
</dbReference>
<keyword evidence="2" id="KW-1133">Transmembrane helix</keyword>
<dbReference type="NCBIfam" id="TIGR01643">
    <property type="entry name" value="YD_repeat_2x"/>
    <property type="match status" value="9"/>
</dbReference>
<dbReference type="InterPro" id="IPR056823">
    <property type="entry name" value="TEN-like_YD-shell"/>
</dbReference>
<dbReference type="HOGENOM" id="CLU_001218_1_8_6"/>
<evidence type="ECO:0000259" key="3">
    <source>
        <dbReference type="Pfam" id="PF20148"/>
    </source>
</evidence>
<dbReference type="KEGG" id="plu:plu0353"/>
<feature type="domain" description="Teneurin-like YD-shell" evidence="4">
    <location>
        <begin position="604"/>
        <end position="732"/>
    </location>
</feature>
<dbReference type="PANTHER" id="PTHR32305:SF15">
    <property type="entry name" value="PROTEIN RHSA-RELATED"/>
    <property type="match status" value="1"/>
</dbReference>
<sequence>MSLGDEIVTRIARVGARHAVHVSPPQGSPGPAAAREGDPIKHASFLGALAGAITGALIGAAVFAAASALVGLTILTGGLATVAVIALGTAATFALGDVISAASSAVTNMVDSIGPPSGTLTSGSPNVFIEGQPAARATTDIAVCSKHPAPPLIAQGSETVLINGSPAARVDDKLACGATIKSGAKTVFIGSGQGTYLAVADEFSAWERAILIAVEFLVPPSRGALKGLGKLFTKPGQGIQGVLKGAKAGAKKAKALLSNRISCAKKAFRETEGAKRYREATKKFFTGDPIDVTTGQLFDQRTDITLGQTLPLVFLRSWVPEEQGLLGPGWTDSFSECALATGDRVEIRTTEGASLYFALPAAYTHSVNPDHPDFTLSRGEQGYILRHRDSPVSKYFTLPHPSSASKEAPRRWLLTEHRDVYDNRLRFIYNKHCQLTQVLHSDGPELTLLYNLRGQLTEIRRTDERLQEVMARYHYHDNGRLAEADSTQNFHLYYEYNAQGLISRWSDGDQTWVDYRYDKQGRCTDSVGAGGFYPVHLDYAPGITRSTTPQGHTTTGHYNDQQLITEIHTPCGGVTRYEYDRWGNLVRQILPEGETLTLTYLADTGRVTSLTEATGAVWQYSYEADSLQLTGMTDPLQRTWLPQYDEQGQPAGFIAPDGRKTTLTRNAFGLVTSETDPDGNSRTQEYDKHQRLVRVLDEENRTVSLGYDSQDRLRSLTAAGALWRWRYDRHHRVAVSDRPDNQLEHFTHDRHGNLTCWTDARGVKWQVEYGPFDLPVARRDGEGHRWQYRYDADTLQLTQVINPQGETYSYTLDADGRVITEQDYAGTQWHYRYDRSGNCIEKRDGEENVTRYDYDAARRLTTLHTPEGPTRYHYDSVGRLLTVDSPDSTLHFEYDGQDRIVREIQPHGEIQRHYPDNRTAERQLLTGETAPVTGPARFSGQTHPGRWQSRREVNRVGELITLTLAGQAPLTIERDDAGRDTGRYVDGGFILRQQYSLMGQLTAQRAGRNPYFFRPAEPDEIEGPAYAGVARRYEYDTALNLTAASDDGQQVNYLLNGNGQVISVGEGRTLREHYQYDETGYPSRRFDGVQEIMGETLYQEGHRLNWVGSHRFVYDRAGRMQEKQFLAEGCRLALTKYRWNSQNQLTGLITPDGIPWEYRYDAFGRRTEKRCIQSGKLTTYLWDGNVPAEIREYQHGRLKMIRHLVFDGWELVAQQTQAFTLNLDNRVELMAGEVQTQYAVSAPTGEPLALFDPAGKRVWRRPKQSLYGLRLGGYGENPQLDPGLRFAGQLFDEESGLFYNRFRYYLPEATCYLSPDPTGLWGGENTYRYVQNPTKFIDPLGLAGENVFIHYTNKAGFDGIMKSGVLHPNVSGKVYITDVLMSPKDVMRDLLINNPNHIGRGDYAIIFKIDPGERGNIRSPSRLEYTHEGKLKLNNILYAGKNPYAILEHLDYDTRLKLTDNQVKIRKCGGK</sequence>
<evidence type="ECO:0000313" key="5">
    <source>
        <dbReference type="EMBL" id="CAE12648.1"/>
    </source>
</evidence>
<dbReference type="PDB" id="7PQ5">
    <property type="method" value="EM"/>
    <property type="resolution" value="3.17 A"/>
    <property type="chains" value="L=1-1471"/>
</dbReference>
<dbReference type="PANTHER" id="PTHR32305">
    <property type="match status" value="1"/>
</dbReference>
<accession>Q7N9I0</accession>
<dbReference type="InterPro" id="IPR008727">
    <property type="entry name" value="PAAR_motif"/>
</dbReference>
<feature type="domain" description="DUF6531" evidence="3">
    <location>
        <begin position="287"/>
        <end position="357"/>
    </location>
</feature>
<dbReference type="InterPro" id="IPR006530">
    <property type="entry name" value="YD"/>
</dbReference>
<dbReference type="Gene3D" id="2.60.200.60">
    <property type="match status" value="1"/>
</dbReference>
<proteinExistence type="evidence at protein level"/>
<evidence type="ECO:0000256" key="2">
    <source>
        <dbReference type="SAM" id="Phobius"/>
    </source>
</evidence>
<dbReference type="InterPro" id="IPR045351">
    <property type="entry name" value="DUF6531"/>
</dbReference>
<dbReference type="EMDB" id="EMD-13587"/>
<reference evidence="6" key="1">
    <citation type="journal article" date="2003" name="Nat. Biotechnol.">
        <title>The genome sequence of the entomopathogenic bacterium Photorhabdus luminescens.</title>
        <authorList>
            <person name="Duchaud E."/>
            <person name="Rusniok C."/>
            <person name="Frangeul L."/>
            <person name="Buchrieser C."/>
            <person name="Givaudan A."/>
            <person name="Taourit S."/>
            <person name="Bocs S."/>
            <person name="Boursaux-Eude C."/>
            <person name="Chandler M."/>
            <person name="Charles J.-F."/>
            <person name="Dassa E."/>
            <person name="Derose R."/>
            <person name="Derzelle S."/>
            <person name="Freyssinet G."/>
            <person name="Gaudriault S."/>
            <person name="Medigue C."/>
            <person name="Lanois A."/>
            <person name="Powell K."/>
            <person name="Siguier P."/>
            <person name="Vincent R."/>
            <person name="Wingate V."/>
            <person name="Zouine M."/>
            <person name="Glaser P."/>
            <person name="Boemare N."/>
            <person name="Danchin A."/>
            <person name="Kunst F."/>
        </authorList>
    </citation>
    <scope>NUCLEOTIDE SEQUENCE [LARGE SCALE GENOMIC DNA]</scope>
    <source>
        <strain evidence="6">DSM 15139 / CIP 105565 / TT01</strain>
    </source>
</reference>
<dbReference type="Pfam" id="PF05593">
    <property type="entry name" value="RHS_repeat"/>
    <property type="match status" value="3"/>
</dbReference>
<dbReference type="eggNOG" id="COG4104">
    <property type="taxonomic scope" value="Bacteria"/>
</dbReference>
<dbReference type="NCBIfam" id="TIGR03696">
    <property type="entry name" value="Rhs_assc_core"/>
    <property type="match status" value="1"/>
</dbReference>
<feature type="domain" description="Teneurin-like YD-shell" evidence="4">
    <location>
        <begin position="423"/>
        <end position="527"/>
    </location>
</feature>
<keyword evidence="6" id="KW-1185">Reference proteome</keyword>
<dbReference type="Gene3D" id="2.180.10.10">
    <property type="entry name" value="RHS repeat-associated core"/>
    <property type="match status" value="3"/>
</dbReference>
<evidence type="ECO:0000313" key="6">
    <source>
        <dbReference type="Proteomes" id="UP000002514"/>
    </source>
</evidence>
<dbReference type="STRING" id="243265.plu0353"/>